<dbReference type="Pfam" id="PF01042">
    <property type="entry name" value="Ribonuc_L-PSP"/>
    <property type="match status" value="1"/>
</dbReference>
<protein>
    <recommendedName>
        <fullName evidence="1">NADP-dependent oxidoreductase domain-containing protein</fullName>
    </recommendedName>
</protein>
<dbReference type="InterPro" id="IPR006175">
    <property type="entry name" value="YjgF/YER057c/UK114"/>
</dbReference>
<dbReference type="RefSeq" id="XP_014178677.1">
    <property type="nucleotide sequence ID" value="XM_014323202.1"/>
</dbReference>
<dbReference type="InterPro" id="IPR036812">
    <property type="entry name" value="NAD(P)_OxRdtase_dom_sf"/>
</dbReference>
<evidence type="ECO:0000313" key="3">
    <source>
        <dbReference type="Proteomes" id="UP000002748"/>
    </source>
</evidence>
<dbReference type="CDD" id="cd06154">
    <property type="entry name" value="YjgF_YER057c_UK114_like_6"/>
    <property type="match status" value="1"/>
</dbReference>
<dbReference type="EMBL" id="ALBS01000230">
    <property type="protein sequence ID" value="EJT47739.1"/>
    <property type="molecule type" value="Genomic_DNA"/>
</dbReference>
<dbReference type="Gene3D" id="3.20.20.100">
    <property type="entry name" value="NADP-dependent oxidoreductase domain"/>
    <property type="match status" value="1"/>
</dbReference>
<dbReference type="InterPro" id="IPR023210">
    <property type="entry name" value="NADP_OxRdtase_dom"/>
</dbReference>
<dbReference type="PANTHER" id="PTHR43147">
    <property type="entry name" value="PROTEIN TAS"/>
    <property type="match status" value="1"/>
</dbReference>
<sequence>MPNNEIETTTIGDGANALTVPRLLTGLWQLAGVEADDGKLKELASGLQPYVNSGLAAFDMADLDEDDPAEEVIGVYSGKPITAFTKWCPDIGLKGPDACKAAIDLACKRMNTKSIDLMQYHIWRYDDIGYMENLYELTKMQKEGRIKNLGLTNVNLAHLRLLHSTGFKLVTNQLSMSVLDRRAELGGMAEWCAKNGVKLLAYGTLLGGFLSEGWVGKPEPSAKELGTMSLQKYKRFIDVAVGGWDAFQKVLAACAEVAKKHNVAIPAVATRYVLQQQAVGCVIVGSRLDNSVAQKYIDRNKAVFSFELDDADMRTIREAQKALKPIPNDCGDEYRVPPFLTASGDLGDHLDPAAEREQLATVERIANAGGRVQVSGGSKYEPIAGYCRAVRVGKKISVSGTTTLSHPSGTGVIGGKSTGDQATFILDIISGAVRALGGSMADVVRTRVMLTDVKNWEPVCKVHAAAFKPFDVRPSNTMVGGIDLIGDGLLVEIEADAELGGQKTDVLNI</sequence>
<name>J6ET49_TRIAS</name>
<reference evidence="2 3" key="1">
    <citation type="journal article" date="2012" name="Eukaryot. Cell">
        <title>Draft genome sequence of CBS 2479, the standard type strain of Trichosporon asahii.</title>
        <authorList>
            <person name="Yang R.Y."/>
            <person name="Li H.T."/>
            <person name="Zhu H."/>
            <person name="Zhou G.P."/>
            <person name="Wang M."/>
            <person name="Wang L."/>
        </authorList>
    </citation>
    <scope>NUCLEOTIDE SEQUENCE [LARGE SCALE GENOMIC DNA]</scope>
    <source>
        <strain evidence="3">ATCC 90039 / CBS 2479 / JCM 2466 / KCTC 7840 / NCYC 2677 / UAMH 7654</strain>
    </source>
</reference>
<dbReference type="Pfam" id="PF00248">
    <property type="entry name" value="Aldo_ket_red"/>
    <property type="match status" value="1"/>
</dbReference>
<dbReference type="Proteomes" id="UP000002748">
    <property type="component" value="Unassembled WGS sequence"/>
</dbReference>
<dbReference type="AlphaFoldDB" id="J6ET49"/>
<dbReference type="PANTHER" id="PTHR43147:SF2">
    <property type="entry name" value="NADP-DEPENDENT OXIDOREDUCTASE DOMAIN-CONTAINING PROTEIN"/>
    <property type="match status" value="1"/>
</dbReference>
<dbReference type="SUPFAM" id="SSF51430">
    <property type="entry name" value="NAD(P)-linked oxidoreductase"/>
    <property type="match status" value="1"/>
</dbReference>
<dbReference type="GeneID" id="25986917"/>
<dbReference type="KEGG" id="tasa:A1Q1_03404"/>
<comment type="caution">
    <text evidence="2">The sequence shown here is derived from an EMBL/GenBank/DDBJ whole genome shotgun (WGS) entry which is preliminary data.</text>
</comment>
<dbReference type="VEuPathDB" id="FungiDB:A1Q1_03404"/>
<accession>J6ET49</accession>
<organism evidence="2 3">
    <name type="scientific">Trichosporon asahii var. asahii (strain ATCC 90039 / CBS 2479 / JCM 2466 / KCTC 7840 / NBRC 103889/ NCYC 2677 / UAMH 7654)</name>
    <name type="common">Yeast</name>
    <dbReference type="NCBI Taxonomy" id="1186058"/>
    <lineage>
        <taxon>Eukaryota</taxon>
        <taxon>Fungi</taxon>
        <taxon>Dikarya</taxon>
        <taxon>Basidiomycota</taxon>
        <taxon>Agaricomycotina</taxon>
        <taxon>Tremellomycetes</taxon>
        <taxon>Trichosporonales</taxon>
        <taxon>Trichosporonaceae</taxon>
        <taxon>Trichosporon</taxon>
    </lineage>
</organism>
<dbReference type="InterPro" id="IPR035959">
    <property type="entry name" value="RutC-like_sf"/>
</dbReference>
<evidence type="ECO:0000313" key="2">
    <source>
        <dbReference type="EMBL" id="EJT47739.1"/>
    </source>
</evidence>
<dbReference type="HOGENOM" id="CLU_023205_4_0_1"/>
<proteinExistence type="predicted"/>
<dbReference type="Gene3D" id="3.30.1330.40">
    <property type="entry name" value="RutC-like"/>
    <property type="match status" value="1"/>
</dbReference>
<feature type="domain" description="NADP-dependent oxidoreductase" evidence="1">
    <location>
        <begin position="23"/>
        <end position="319"/>
    </location>
</feature>
<dbReference type="SUPFAM" id="SSF55298">
    <property type="entry name" value="YjgF-like"/>
    <property type="match status" value="1"/>
</dbReference>
<evidence type="ECO:0000259" key="1">
    <source>
        <dbReference type="Pfam" id="PF00248"/>
    </source>
</evidence>
<gene>
    <name evidence="2" type="ORF">A1Q1_03404</name>
</gene>
<dbReference type="OrthoDB" id="686384at2759"/>